<dbReference type="PANTHER" id="PTHR47219:SF22">
    <property type="entry name" value="RAB-GAP TBC DOMAIN-CONTAINING PROTEIN"/>
    <property type="match status" value="1"/>
</dbReference>
<dbReference type="SUPFAM" id="SSF47923">
    <property type="entry name" value="Ypt/Rab-GAP domain of gyp1p"/>
    <property type="match status" value="1"/>
</dbReference>
<dbReference type="InterPro" id="IPR000195">
    <property type="entry name" value="Rab-GAP-TBC_dom"/>
</dbReference>
<sequence>MTTLDHLTLTHKTLLNLVCGVLPNVAYSPDLRSMQQHASVDTQFKTSDDVRKFVDDDFIVWKPASFFRDGIRGLPERDGVWSQKTLDDISTALVALPTLPRQPPTGRSPCFTRIFSLLQMPEEEAFAVLVQLMNEYRLREFYKPCMTELGVCMHQLDGLIAEHLPELHTHFTTQAFAPSHYASAWFLTLFATAFPLPMTTRVMDLFIAEGMEFILRLSLAILKQFAPRLLTMDMETMIFVSC</sequence>
<protein>
    <submittedName>
        <fullName evidence="2">Rab-GAP TBC domain-containing protein</fullName>
    </submittedName>
</protein>
<dbReference type="InterPro" id="IPR050302">
    <property type="entry name" value="Rab_GAP_TBC_domain"/>
</dbReference>
<dbReference type="SMART" id="SM00164">
    <property type="entry name" value="TBC"/>
    <property type="match status" value="1"/>
</dbReference>
<dbReference type="InterPro" id="IPR035969">
    <property type="entry name" value="Rab-GAP_TBC_sf"/>
</dbReference>
<evidence type="ECO:0000259" key="1">
    <source>
        <dbReference type="PROSITE" id="PS50086"/>
    </source>
</evidence>
<accession>A0A5K3FZM5</accession>
<proteinExistence type="predicted"/>
<evidence type="ECO:0000313" key="2">
    <source>
        <dbReference type="WBParaSite" id="MCU_013738-RA"/>
    </source>
</evidence>
<reference evidence="2" key="1">
    <citation type="submission" date="2019-11" db="UniProtKB">
        <authorList>
            <consortium name="WormBaseParasite"/>
        </authorList>
    </citation>
    <scope>IDENTIFICATION</scope>
</reference>
<dbReference type="Gene3D" id="1.10.472.80">
    <property type="entry name" value="Ypt/Rab-GAP domain of gyp1p, domain 3"/>
    <property type="match status" value="1"/>
</dbReference>
<dbReference type="GO" id="GO:0031267">
    <property type="term" value="F:small GTPase binding"/>
    <property type="evidence" value="ECO:0007669"/>
    <property type="project" value="TreeGrafter"/>
</dbReference>
<organism evidence="2">
    <name type="scientific">Mesocestoides corti</name>
    <name type="common">Flatworm</name>
    <dbReference type="NCBI Taxonomy" id="53468"/>
    <lineage>
        <taxon>Eukaryota</taxon>
        <taxon>Metazoa</taxon>
        <taxon>Spiralia</taxon>
        <taxon>Lophotrochozoa</taxon>
        <taxon>Platyhelminthes</taxon>
        <taxon>Cestoda</taxon>
        <taxon>Eucestoda</taxon>
        <taxon>Cyclophyllidea</taxon>
        <taxon>Mesocestoididae</taxon>
        <taxon>Mesocestoides</taxon>
    </lineage>
</organism>
<dbReference type="WBParaSite" id="MCU_013738-RA">
    <property type="protein sequence ID" value="MCU_013738-RA"/>
    <property type="gene ID" value="MCU_013738"/>
</dbReference>
<dbReference type="AlphaFoldDB" id="A0A5K3FZM5"/>
<name>A0A5K3FZM5_MESCO</name>
<dbReference type="Pfam" id="PF23436">
    <property type="entry name" value="RabGap-TBC_2"/>
    <property type="match status" value="1"/>
</dbReference>
<dbReference type="GO" id="GO:0005096">
    <property type="term" value="F:GTPase activator activity"/>
    <property type="evidence" value="ECO:0007669"/>
    <property type="project" value="TreeGrafter"/>
</dbReference>
<feature type="domain" description="Rab-GAP TBC" evidence="1">
    <location>
        <begin position="1"/>
        <end position="210"/>
    </location>
</feature>
<dbReference type="PANTHER" id="PTHR47219">
    <property type="entry name" value="RAB GTPASE-ACTIVATING PROTEIN 1-LIKE"/>
    <property type="match status" value="1"/>
</dbReference>
<dbReference type="PROSITE" id="PS50086">
    <property type="entry name" value="TBC_RABGAP"/>
    <property type="match status" value="1"/>
</dbReference>